<evidence type="ECO:0000256" key="5">
    <source>
        <dbReference type="ARBA" id="ARBA00022825"/>
    </source>
</evidence>
<gene>
    <name evidence="10" type="ORF">SAMN02745202_01851</name>
</gene>
<dbReference type="AlphaFoldDB" id="A0A1T4QKR9"/>
<dbReference type="RefSeq" id="WP_078805749.1">
    <property type="nucleotide sequence ID" value="NZ_FUXK01000023.1"/>
</dbReference>
<dbReference type="PANTHER" id="PTHR33209">
    <property type="entry name" value="PROTEASE 4"/>
    <property type="match status" value="1"/>
</dbReference>
<dbReference type="GO" id="GO:0016020">
    <property type="term" value="C:membrane"/>
    <property type="evidence" value="ECO:0007669"/>
    <property type="project" value="UniProtKB-SubCell"/>
</dbReference>
<dbReference type="Gene3D" id="3.90.226.10">
    <property type="entry name" value="2-enoyl-CoA Hydratase, Chain A, domain 1"/>
    <property type="match status" value="2"/>
</dbReference>
<keyword evidence="6 8" id="KW-0472">Membrane</keyword>
<evidence type="ECO:0000256" key="3">
    <source>
        <dbReference type="ARBA" id="ARBA00022670"/>
    </source>
</evidence>
<accession>A0A1T4QKR9</accession>
<keyword evidence="8" id="KW-1133">Transmembrane helix</keyword>
<keyword evidence="4" id="KW-0378">Hydrolase</keyword>
<evidence type="ECO:0000256" key="2">
    <source>
        <dbReference type="ARBA" id="ARBA00008683"/>
    </source>
</evidence>
<dbReference type="EMBL" id="FUXK01000023">
    <property type="protein sequence ID" value="SKA04305.1"/>
    <property type="molecule type" value="Genomic_DNA"/>
</dbReference>
<reference evidence="10 11" key="1">
    <citation type="submission" date="2017-02" db="EMBL/GenBank/DDBJ databases">
        <authorList>
            <person name="Peterson S.W."/>
        </authorList>
    </citation>
    <scope>NUCLEOTIDE SEQUENCE [LARGE SCALE GENOMIC DNA]</scope>
    <source>
        <strain evidence="10 11">ATCC 43324</strain>
    </source>
</reference>
<dbReference type="CDD" id="cd07023">
    <property type="entry name" value="S49_Sppa_N_C"/>
    <property type="match status" value="1"/>
</dbReference>
<evidence type="ECO:0000313" key="11">
    <source>
        <dbReference type="Proteomes" id="UP000190065"/>
    </source>
</evidence>
<dbReference type="InterPro" id="IPR047217">
    <property type="entry name" value="S49_SppA_67K_type_N"/>
</dbReference>
<keyword evidence="5" id="KW-0720">Serine protease</keyword>
<dbReference type="STRING" id="28136.SAMN02745202_01851"/>
<name>A0A1T4QKR9_9BACT</name>
<dbReference type="GO" id="GO:0008236">
    <property type="term" value="F:serine-type peptidase activity"/>
    <property type="evidence" value="ECO:0007669"/>
    <property type="project" value="UniProtKB-KW"/>
</dbReference>
<dbReference type="Proteomes" id="UP000190065">
    <property type="component" value="Unassembled WGS sequence"/>
</dbReference>
<evidence type="ECO:0000256" key="1">
    <source>
        <dbReference type="ARBA" id="ARBA00004370"/>
    </source>
</evidence>
<organism evidence="10 11">
    <name type="scientific">Segatella oulorum</name>
    <dbReference type="NCBI Taxonomy" id="28136"/>
    <lineage>
        <taxon>Bacteria</taxon>
        <taxon>Pseudomonadati</taxon>
        <taxon>Bacteroidota</taxon>
        <taxon>Bacteroidia</taxon>
        <taxon>Bacteroidales</taxon>
        <taxon>Prevotellaceae</taxon>
        <taxon>Segatella</taxon>
    </lineage>
</organism>
<dbReference type="PANTHER" id="PTHR33209:SF1">
    <property type="entry name" value="PEPTIDASE S49 DOMAIN-CONTAINING PROTEIN"/>
    <property type="match status" value="1"/>
</dbReference>
<keyword evidence="8" id="KW-0812">Transmembrane</keyword>
<feature type="transmembrane region" description="Helical" evidence="8">
    <location>
        <begin position="12"/>
        <end position="35"/>
    </location>
</feature>
<keyword evidence="3 10" id="KW-0645">Protease</keyword>
<feature type="active site" description="Proton donor/acceptor" evidence="7">
    <location>
        <position position="190"/>
    </location>
</feature>
<evidence type="ECO:0000259" key="9">
    <source>
        <dbReference type="Pfam" id="PF01343"/>
    </source>
</evidence>
<comment type="subcellular location">
    <subcellularLocation>
        <location evidence="1">Membrane</location>
    </subcellularLocation>
</comment>
<comment type="similarity">
    <text evidence="2">Belongs to the peptidase S49 family.</text>
</comment>
<feature type="domain" description="Peptidase S49" evidence="9">
    <location>
        <begin position="371"/>
        <end position="522"/>
    </location>
</feature>
<dbReference type="GO" id="GO:0006465">
    <property type="term" value="P:signal peptide processing"/>
    <property type="evidence" value="ECO:0007669"/>
    <property type="project" value="InterPro"/>
</dbReference>
<dbReference type="Pfam" id="PF01343">
    <property type="entry name" value="Peptidase_S49"/>
    <property type="match status" value="2"/>
</dbReference>
<proteinExistence type="inferred from homology"/>
<dbReference type="InterPro" id="IPR002142">
    <property type="entry name" value="Peptidase_S49"/>
</dbReference>
<dbReference type="InterPro" id="IPR047272">
    <property type="entry name" value="S49_SppA_C"/>
</dbReference>
<dbReference type="CDD" id="cd07018">
    <property type="entry name" value="S49_SppA_67K_type"/>
    <property type="match status" value="1"/>
</dbReference>
<dbReference type="InterPro" id="IPR004635">
    <property type="entry name" value="Pept_S49_SppA"/>
</dbReference>
<dbReference type="InterPro" id="IPR029045">
    <property type="entry name" value="ClpP/crotonase-like_dom_sf"/>
</dbReference>
<evidence type="ECO:0000256" key="4">
    <source>
        <dbReference type="ARBA" id="ARBA00022801"/>
    </source>
</evidence>
<evidence type="ECO:0000313" key="10">
    <source>
        <dbReference type="EMBL" id="SKA04305.1"/>
    </source>
</evidence>
<dbReference type="InterPro" id="IPR004634">
    <property type="entry name" value="Pept_S49_pIV"/>
</dbReference>
<sequence>MKDFFKHVLATIVGLLLFTGITIAFGFLAIVGLLITAGDSSSTSISNNSVLVIQLKGQMTEQQESDFFSSLSDEPTLSFEEVMKAIQHAKNNDKIVGIYLEAGAFSADLAQVQEIEQALQEFKKSGKWIIAYAETYSTLGYYVASAADKVYMNKEGMLDWAGIGGERIYYKNLLAKLGIRVIATKEGKYKSAVEQTTADKMSDADREQTQRYLDGWWKIILNTVANNRRISSSLLNRYADNVIGMDAPETLVKCHMIDGLLYNDQVKKIIKWKLQIDNDKEINKVSVDRLATDNNASTGQHIAVYYAYGDIVDQASPQGLFQDNHQIAADNVCQDLEDLANDDDVEAVVIRINSGGGSAYASEQIWHQIAELKKMKPVVVSMSGAAASGGYYLSSNANWIVANPSTITGSIGIFGLFPDTSELMTKKLGLHYDEVKTNRNAVFGANGHPFTAEQLGLLQRQINRGYRLFKKRVAEGRHLSMERVEQVAQGRVWLGEDAIHIGLVDELGGLDKAITKAAELAKTNSKATRSYPTPISAWEQLFSGYNASSDLLNGQLRTLLGEYYEPFKMANDYRHMDKIQARIPYIIKIQ</sequence>
<feature type="active site" description="Nucleophile" evidence="7">
    <location>
        <position position="388"/>
    </location>
</feature>
<protein>
    <submittedName>
        <fullName evidence="10">Protease-4</fullName>
    </submittedName>
</protein>
<dbReference type="Gene3D" id="6.20.330.10">
    <property type="match status" value="1"/>
</dbReference>
<dbReference type="PIRSF" id="PIRSF001217">
    <property type="entry name" value="Protease_4_SppA"/>
    <property type="match status" value="1"/>
</dbReference>
<evidence type="ECO:0000256" key="8">
    <source>
        <dbReference type="SAM" id="Phobius"/>
    </source>
</evidence>
<evidence type="ECO:0000256" key="7">
    <source>
        <dbReference type="PIRSR" id="PIRSR001217-1"/>
    </source>
</evidence>
<dbReference type="NCBIfam" id="TIGR00706">
    <property type="entry name" value="SppA_dom"/>
    <property type="match status" value="1"/>
</dbReference>
<evidence type="ECO:0000256" key="6">
    <source>
        <dbReference type="ARBA" id="ARBA00023136"/>
    </source>
</evidence>
<dbReference type="NCBIfam" id="TIGR00705">
    <property type="entry name" value="SppA_67K"/>
    <property type="match status" value="1"/>
</dbReference>
<feature type="domain" description="Peptidase S49" evidence="9">
    <location>
        <begin position="122"/>
        <end position="241"/>
    </location>
</feature>
<dbReference type="eggNOG" id="COG0616">
    <property type="taxonomic scope" value="Bacteria"/>
</dbReference>
<dbReference type="SUPFAM" id="SSF52096">
    <property type="entry name" value="ClpP/crotonase"/>
    <property type="match status" value="2"/>
</dbReference>